<evidence type="ECO:0000313" key="2">
    <source>
        <dbReference type="EMBL" id="KZT35701.1"/>
    </source>
</evidence>
<sequence>MSDEVSVLTGDLKVTSDGETITWTLASVIHGEGSAGGPTGDGSFTSKQSTAKALYVSPHEFVQQKAAATAKEGDAAYKLFVLNITGTKASLTLVDTDGSTSTYAGDGTQKGLDGSYKGIWWIGNKSPSYDRPQVTPLNATGLASVSWLDDQGRNQVRIYFQDAFGWVRELKWTDSVWSPNTKRCFKPVSLRTPLAAVAYPNGHGKGIAFTSDPEIHVFCIRITNASTLMEYVKKKGEGNFGEPVSLYPSNLAPYSGLAAVALQDVILRVYWQDISNIVWESGRDTRTGNFYARQRATPGTSVALQGTPIAAAVGIGYEKEPAKGTITVAWENPDNTLAGATIRQTAPLVTPLTFPVKHHVSPSGSITILSWFQDKTIIYYDGLHQESIQKVTIVPGATATQFEGPFHSLTGNITTSNSPGQGILVGAAYGKVLNGRTGSVFYQRAGQIDLGEVLI</sequence>
<accession>A0A166AUU2</accession>
<dbReference type="Pfam" id="PF07938">
    <property type="entry name" value="Fungal_lectin"/>
    <property type="match status" value="1"/>
</dbReference>
<proteinExistence type="inferred from homology"/>
<keyword evidence="3" id="KW-1185">Reference proteome</keyword>
<comment type="similarity">
    <text evidence="1">Belongs to the fungal fucose-specific lectin family.</text>
</comment>
<evidence type="ECO:0000313" key="3">
    <source>
        <dbReference type="Proteomes" id="UP000076798"/>
    </source>
</evidence>
<organism evidence="2 3">
    <name type="scientific">Sistotremastrum suecicum HHB10207 ss-3</name>
    <dbReference type="NCBI Taxonomy" id="1314776"/>
    <lineage>
        <taxon>Eukaryota</taxon>
        <taxon>Fungi</taxon>
        <taxon>Dikarya</taxon>
        <taxon>Basidiomycota</taxon>
        <taxon>Agaricomycotina</taxon>
        <taxon>Agaricomycetes</taxon>
        <taxon>Sistotremastrales</taxon>
        <taxon>Sistotremastraceae</taxon>
        <taxon>Sistotremastrum</taxon>
    </lineage>
</organism>
<dbReference type="SUPFAM" id="SSF89372">
    <property type="entry name" value="Fucose-specific lectin"/>
    <property type="match status" value="1"/>
</dbReference>
<dbReference type="Proteomes" id="UP000076798">
    <property type="component" value="Unassembled WGS sequence"/>
</dbReference>
<evidence type="ECO:0000256" key="1">
    <source>
        <dbReference type="ARBA" id="ARBA00009042"/>
    </source>
</evidence>
<dbReference type="OrthoDB" id="407298at2759"/>
<dbReference type="Gene3D" id="2.120.10.70">
    <property type="entry name" value="Fucose-specific lectin"/>
    <property type="match status" value="1"/>
</dbReference>
<dbReference type="InterPro" id="IPR012475">
    <property type="entry name" value="Fungal_lectin"/>
</dbReference>
<name>A0A166AUU2_9AGAM</name>
<gene>
    <name evidence="2" type="ORF">SISSUDRAFT_1121410</name>
</gene>
<dbReference type="AlphaFoldDB" id="A0A166AUU2"/>
<dbReference type="EMBL" id="KV428130">
    <property type="protein sequence ID" value="KZT35701.1"/>
    <property type="molecule type" value="Genomic_DNA"/>
</dbReference>
<reference evidence="2 3" key="1">
    <citation type="journal article" date="2016" name="Mol. Biol. Evol.">
        <title>Comparative Genomics of Early-Diverging Mushroom-Forming Fungi Provides Insights into the Origins of Lignocellulose Decay Capabilities.</title>
        <authorList>
            <person name="Nagy L.G."/>
            <person name="Riley R."/>
            <person name="Tritt A."/>
            <person name="Adam C."/>
            <person name="Daum C."/>
            <person name="Floudas D."/>
            <person name="Sun H."/>
            <person name="Yadav J.S."/>
            <person name="Pangilinan J."/>
            <person name="Larsson K.H."/>
            <person name="Matsuura K."/>
            <person name="Barry K."/>
            <person name="Labutti K."/>
            <person name="Kuo R."/>
            <person name="Ohm R.A."/>
            <person name="Bhattacharya S.S."/>
            <person name="Shirouzu T."/>
            <person name="Yoshinaga Y."/>
            <person name="Martin F.M."/>
            <person name="Grigoriev I.V."/>
            <person name="Hibbett D.S."/>
        </authorList>
    </citation>
    <scope>NUCLEOTIDE SEQUENCE [LARGE SCALE GENOMIC DNA]</scope>
    <source>
        <strain evidence="2 3">HHB10207 ss-3</strain>
    </source>
</reference>
<protein>
    <submittedName>
        <fullName evidence="2">Uncharacterized protein</fullName>
    </submittedName>
</protein>